<dbReference type="SUPFAM" id="SSF52833">
    <property type="entry name" value="Thioredoxin-like"/>
    <property type="match status" value="1"/>
</dbReference>
<dbReference type="PROSITE" id="PS50404">
    <property type="entry name" value="GST_NTER"/>
    <property type="match status" value="1"/>
</dbReference>
<dbReference type="Pfam" id="PF02798">
    <property type="entry name" value="GST_N"/>
    <property type="match status" value="1"/>
</dbReference>
<dbReference type="SFLD" id="SFLDG00358">
    <property type="entry name" value="Main_(cytGST)"/>
    <property type="match status" value="1"/>
</dbReference>
<reference evidence="4 5" key="1">
    <citation type="submission" date="2009-05" db="EMBL/GenBank/DDBJ databases">
        <authorList>
            <person name="Setubal J.C."/>
            <person name="Boyle S."/>
            <person name="Crasta O.R."/>
            <person name="Gillespie J.J."/>
            <person name="Kenyon R.W."/>
            <person name="Lu J."/>
            <person name="Mane S."/>
            <person name="Nagrani S."/>
            <person name="Shallom J.M."/>
            <person name="Shallom S."/>
            <person name="Shukla M."/>
            <person name="Snyder E.E."/>
            <person name="Sobral B.W."/>
            <person name="Wattam A.R."/>
            <person name="Will R."/>
            <person name="Williams K."/>
            <person name="Yoo H."/>
            <person name="Munk C."/>
            <person name="Tapia R."/>
            <person name="Green L."/>
            <person name="Rogers Y."/>
            <person name="Detter J.C."/>
            <person name="Bruce D."/>
            <person name="Brettin T.S."/>
            <person name="Tsolis R."/>
        </authorList>
    </citation>
    <scope>NUCLEOTIDE SEQUENCE [LARGE SCALE GENOMIC DNA]</scope>
    <source>
        <strain evidence="4 5">LMG 3301</strain>
    </source>
</reference>
<dbReference type="InterPro" id="IPR036282">
    <property type="entry name" value="Glutathione-S-Trfase_C_sf"/>
</dbReference>
<dbReference type="CDD" id="cd03057">
    <property type="entry name" value="GST_N_Beta"/>
    <property type="match status" value="1"/>
</dbReference>
<dbReference type="Pfam" id="PF00043">
    <property type="entry name" value="GST_C"/>
    <property type="match status" value="1"/>
</dbReference>
<dbReference type="InterPro" id="IPR036249">
    <property type="entry name" value="Thioredoxin-like_sf"/>
</dbReference>
<sequence>MIDIFHRNRWEFFMKLYYKAGACSLAPHIILSEAGLPYELEAVDIKAKKTADGEDYFAINPRGAVPALEVKPGTVITQNAAILQYIGDHSDVAAFKPAYGTIERARLQEALGFCSDLHAAFSGLFAPTLTEEAKAGVIANINRRLGQFEAMLSDKNAYWLGDDFTQPDAYASVIIGWGVGLKLDLSAYPKALKLRERVLARPNVQKAFKEEGLN</sequence>
<dbReference type="InterPro" id="IPR010987">
    <property type="entry name" value="Glutathione-S-Trfase_C-like"/>
</dbReference>
<dbReference type="CDD" id="cd03188">
    <property type="entry name" value="GST_C_Beta"/>
    <property type="match status" value="1"/>
</dbReference>
<dbReference type="PROSITE" id="PS50405">
    <property type="entry name" value="GST_CTER"/>
    <property type="match status" value="1"/>
</dbReference>
<protein>
    <submittedName>
        <fullName evidence="4">Glutathione S-transferase</fullName>
    </submittedName>
</protein>
<dbReference type="EMBL" id="ACQA01000001">
    <property type="protein sequence ID" value="EEQ96533.1"/>
    <property type="molecule type" value="Genomic_DNA"/>
</dbReference>
<dbReference type="PANTHER" id="PTHR44051:SF8">
    <property type="entry name" value="GLUTATHIONE S-TRANSFERASE GSTA"/>
    <property type="match status" value="1"/>
</dbReference>
<keyword evidence="4" id="KW-0808">Transferase</keyword>
<comment type="caution">
    <text evidence="4">The sequence shown here is derived from an EMBL/GenBank/DDBJ whole genome shotgun (WGS) entry which is preliminary data.</text>
</comment>
<comment type="similarity">
    <text evidence="1">Belongs to the GST superfamily.</text>
</comment>
<dbReference type="SFLD" id="SFLDS00019">
    <property type="entry name" value="Glutathione_Transferase_(cytos"/>
    <property type="match status" value="1"/>
</dbReference>
<evidence type="ECO:0000313" key="4">
    <source>
        <dbReference type="EMBL" id="EEQ96533.1"/>
    </source>
</evidence>
<evidence type="ECO:0000313" key="5">
    <source>
        <dbReference type="Proteomes" id="UP000004386"/>
    </source>
</evidence>
<dbReference type="Proteomes" id="UP000004386">
    <property type="component" value="Unassembled WGS sequence"/>
</dbReference>
<dbReference type="HOGENOM" id="CLU_011226_6_1_5"/>
<dbReference type="PANTHER" id="PTHR44051">
    <property type="entry name" value="GLUTATHIONE S-TRANSFERASE-RELATED"/>
    <property type="match status" value="1"/>
</dbReference>
<dbReference type="GO" id="GO:0016740">
    <property type="term" value="F:transferase activity"/>
    <property type="evidence" value="ECO:0007669"/>
    <property type="project" value="UniProtKB-KW"/>
</dbReference>
<dbReference type="InterPro" id="IPR040079">
    <property type="entry name" value="Glutathione_S-Trfase"/>
</dbReference>
<proteinExistence type="inferred from homology"/>
<dbReference type="InterPro" id="IPR004045">
    <property type="entry name" value="Glutathione_S-Trfase_N"/>
</dbReference>
<dbReference type="InterPro" id="IPR004046">
    <property type="entry name" value="GST_C"/>
</dbReference>
<dbReference type="AlphaFoldDB" id="C4WGQ5"/>
<dbReference type="SFLD" id="SFLDG01150">
    <property type="entry name" value="Main.1:_Beta-like"/>
    <property type="match status" value="1"/>
</dbReference>
<evidence type="ECO:0000259" key="3">
    <source>
        <dbReference type="PROSITE" id="PS50405"/>
    </source>
</evidence>
<evidence type="ECO:0000256" key="1">
    <source>
        <dbReference type="RuleBase" id="RU003494"/>
    </source>
</evidence>
<gene>
    <name evidence="4" type="ORF">OINT_1001972</name>
</gene>
<evidence type="ECO:0000259" key="2">
    <source>
        <dbReference type="PROSITE" id="PS50404"/>
    </source>
</evidence>
<name>C4WGQ5_9HYPH</name>
<dbReference type="SUPFAM" id="SSF47616">
    <property type="entry name" value="GST C-terminal domain-like"/>
    <property type="match status" value="1"/>
</dbReference>
<accession>C4WGQ5</accession>
<feature type="domain" description="GST N-terminal" evidence="2">
    <location>
        <begin position="11"/>
        <end position="94"/>
    </location>
</feature>
<dbReference type="Gene3D" id="3.40.30.10">
    <property type="entry name" value="Glutaredoxin"/>
    <property type="match status" value="1"/>
</dbReference>
<organism evidence="4 5">
    <name type="scientific">Brucella intermedia LMG 3301</name>
    <dbReference type="NCBI Taxonomy" id="641118"/>
    <lineage>
        <taxon>Bacteria</taxon>
        <taxon>Pseudomonadati</taxon>
        <taxon>Pseudomonadota</taxon>
        <taxon>Alphaproteobacteria</taxon>
        <taxon>Hyphomicrobiales</taxon>
        <taxon>Brucellaceae</taxon>
        <taxon>Brucella/Ochrobactrum group</taxon>
        <taxon>Brucella</taxon>
    </lineage>
</organism>
<feature type="domain" description="GST C-terminal" evidence="3">
    <location>
        <begin position="100"/>
        <end position="214"/>
    </location>
</feature>
<dbReference type="Gene3D" id="1.20.1050.10">
    <property type="match status" value="1"/>
</dbReference>